<dbReference type="AlphaFoldDB" id="A0A210RY77"/>
<feature type="compositionally biased region" description="Low complexity" evidence="1">
    <location>
        <begin position="44"/>
        <end position="57"/>
    </location>
</feature>
<feature type="compositionally biased region" description="Basic and acidic residues" evidence="1">
    <location>
        <begin position="58"/>
        <end position="75"/>
    </location>
</feature>
<reference evidence="2 3" key="1">
    <citation type="submission" date="2017-03" db="EMBL/GenBank/DDBJ databases">
        <title>New species Polynucleobacter sp. MWH-EgelM1-30-B4.</title>
        <authorList>
            <person name="Hahn M.W."/>
        </authorList>
    </citation>
    <scope>NUCLEOTIDE SEQUENCE [LARGE SCALE GENOMIC DNA]</scope>
    <source>
        <strain evidence="2 3">MWH-EgelM1-30-B4</strain>
    </source>
</reference>
<dbReference type="OrthoDB" id="8547929at2"/>
<keyword evidence="3" id="KW-1185">Reference proteome</keyword>
<dbReference type="EMBL" id="NAIA01000003">
    <property type="protein sequence ID" value="OWF65900.1"/>
    <property type="molecule type" value="Genomic_DNA"/>
</dbReference>
<gene>
    <name evidence="2" type="ORF">B6A14_09080</name>
</gene>
<accession>A0A210RY77</accession>
<dbReference type="Proteomes" id="UP000196880">
    <property type="component" value="Unassembled WGS sequence"/>
</dbReference>
<comment type="caution">
    <text evidence="2">The sequence shown here is derived from an EMBL/GenBank/DDBJ whole genome shotgun (WGS) entry which is preliminary data.</text>
</comment>
<evidence type="ECO:0000313" key="2">
    <source>
        <dbReference type="EMBL" id="OWF65900.1"/>
    </source>
</evidence>
<evidence type="ECO:0008006" key="4">
    <source>
        <dbReference type="Google" id="ProtNLM"/>
    </source>
</evidence>
<organism evidence="2 3">
    <name type="scientific">Polynucleobacter hirudinilacicola</name>
    <dbReference type="NCBI Taxonomy" id="1743166"/>
    <lineage>
        <taxon>Bacteria</taxon>
        <taxon>Pseudomonadati</taxon>
        <taxon>Pseudomonadota</taxon>
        <taxon>Betaproteobacteria</taxon>
        <taxon>Burkholderiales</taxon>
        <taxon>Burkholderiaceae</taxon>
        <taxon>Polynucleobacter</taxon>
    </lineage>
</organism>
<sequence>MTTVHADIYRCDDTPGVITLSNIQKDKNCKKMVLPPVEKRARMDASSAASAKSSDAANSKEAKNKSNYENAQGERKRIIQEELVLEQDRLDAINAKIANLNSPSNKSANKAKELAALQKKQSLHQGNIELLQKELKK</sequence>
<proteinExistence type="predicted"/>
<feature type="region of interest" description="Disordered" evidence="1">
    <location>
        <begin position="36"/>
        <end position="75"/>
    </location>
</feature>
<name>A0A210RY77_9BURK</name>
<evidence type="ECO:0000256" key="1">
    <source>
        <dbReference type="SAM" id="MobiDB-lite"/>
    </source>
</evidence>
<protein>
    <recommendedName>
        <fullName evidence="4">DUF4124 domain-containing protein</fullName>
    </recommendedName>
</protein>
<evidence type="ECO:0000313" key="3">
    <source>
        <dbReference type="Proteomes" id="UP000196880"/>
    </source>
</evidence>